<dbReference type="Pfam" id="PF01266">
    <property type="entry name" value="DAO"/>
    <property type="match status" value="1"/>
</dbReference>
<dbReference type="Gene3D" id="3.50.50.60">
    <property type="entry name" value="FAD/NAD(P)-binding domain"/>
    <property type="match status" value="1"/>
</dbReference>
<dbReference type="PANTHER" id="PTHR13847">
    <property type="entry name" value="SARCOSINE DEHYDROGENASE-RELATED"/>
    <property type="match status" value="1"/>
</dbReference>
<dbReference type="SUPFAM" id="SSF51905">
    <property type="entry name" value="FAD/NAD(P)-binding domain"/>
    <property type="match status" value="1"/>
</dbReference>
<dbReference type="OrthoDB" id="1491488at2"/>
<dbReference type="RefSeq" id="WP_009034807.1">
    <property type="nucleotide sequence ID" value="NZ_ALWO02000014.1"/>
</dbReference>
<evidence type="ECO:0000259" key="1">
    <source>
        <dbReference type="Pfam" id="PF01266"/>
    </source>
</evidence>
<dbReference type="STRING" id="1189612.A33Q_0677"/>
<dbReference type="PANTHER" id="PTHR13847:SF281">
    <property type="entry name" value="FAD DEPENDENT OXIDOREDUCTASE DOMAIN-CONTAINING PROTEIN"/>
    <property type="match status" value="1"/>
</dbReference>
<organism evidence="2 3">
    <name type="scientific">Indibacter alkaliphilus (strain CCUG 57479 / KCTC 22604 / LW1)</name>
    <dbReference type="NCBI Taxonomy" id="1189612"/>
    <lineage>
        <taxon>Bacteria</taxon>
        <taxon>Pseudomonadati</taxon>
        <taxon>Bacteroidota</taxon>
        <taxon>Cytophagia</taxon>
        <taxon>Cytophagales</taxon>
        <taxon>Cyclobacteriaceae</taxon>
    </lineage>
</organism>
<dbReference type="Gene3D" id="3.30.9.10">
    <property type="entry name" value="D-Amino Acid Oxidase, subunit A, domain 2"/>
    <property type="match status" value="1"/>
</dbReference>
<sequence>MLSFWEDRSFLKFDLIVVGGGIVGLSTAIQFKKDRPNAKVLILERGVFPSGASTRNAGFACFGSLTEILDDLNTMKVEEVKNLVEKRYIGLRSIRGLFGDKALGYYSNGGFELITEQEEKYLDRMEYVNSILTPIFGEDVFSQVRDIQTFGFSDKVKYLVKNQFEGELDSGKFLELLWETAQLFKVKILTGALVENVDLDKKEVQVRNPIYQNRLDFSADKIAICTNAFAGDLIENLNIKPGRGLVMVSKPLKNKIPWNGSFHYDMGYVYFRNIENRLLIGGGRNLDIKAEETTKNEVNPTIKAYLSRLSEEVILPNENLEFEYEWTGIMGFGENKKPVIQLLTEDIGIAARLGGMGVAIGWQTASELVALLEK</sequence>
<dbReference type="AlphaFoldDB" id="S2DJN6"/>
<comment type="caution">
    <text evidence="2">The sequence shown here is derived from an EMBL/GenBank/DDBJ whole genome shotgun (WGS) entry which is preliminary data.</text>
</comment>
<accession>S2DJN6</accession>
<name>S2DJN6_INDAL</name>
<dbReference type="eggNOG" id="COG0665">
    <property type="taxonomic scope" value="Bacteria"/>
</dbReference>
<dbReference type="EMBL" id="ALWO02000014">
    <property type="protein sequence ID" value="EOZ99299.1"/>
    <property type="molecule type" value="Genomic_DNA"/>
</dbReference>
<proteinExistence type="predicted"/>
<keyword evidence="3" id="KW-1185">Reference proteome</keyword>
<reference evidence="2 3" key="1">
    <citation type="journal article" date="2013" name="Genome Announc.">
        <title>Draft Genome Sequence of Indibacter alkaliphilus Strain LW1T, Isolated from Lonar Lake, a Haloalkaline Lake in the Buldana District of Maharashtra, India.</title>
        <authorList>
            <person name="Singh A."/>
            <person name="Kumar Jangir P."/>
            <person name="Sharma R."/>
            <person name="Singh A."/>
            <person name="Kumar Pinnaka A."/>
            <person name="Shivaji S."/>
        </authorList>
    </citation>
    <scope>NUCLEOTIDE SEQUENCE [LARGE SCALE GENOMIC DNA]</scope>
    <source>
        <strain evidence="3">CCUG 57479 / KCTC 22604 / LW1</strain>
    </source>
</reference>
<protein>
    <submittedName>
        <fullName evidence="2">FAD dependent oxidoreductase</fullName>
    </submittedName>
</protein>
<evidence type="ECO:0000313" key="3">
    <source>
        <dbReference type="Proteomes" id="UP000006073"/>
    </source>
</evidence>
<dbReference type="InterPro" id="IPR036188">
    <property type="entry name" value="FAD/NAD-bd_sf"/>
</dbReference>
<dbReference type="GO" id="GO:0005737">
    <property type="term" value="C:cytoplasm"/>
    <property type="evidence" value="ECO:0007669"/>
    <property type="project" value="TreeGrafter"/>
</dbReference>
<evidence type="ECO:0000313" key="2">
    <source>
        <dbReference type="EMBL" id="EOZ99299.1"/>
    </source>
</evidence>
<feature type="domain" description="FAD dependent oxidoreductase" evidence="1">
    <location>
        <begin position="14"/>
        <end position="370"/>
    </location>
</feature>
<gene>
    <name evidence="2" type="ORF">A33Q_0677</name>
</gene>
<dbReference type="InterPro" id="IPR006076">
    <property type="entry name" value="FAD-dep_OxRdtase"/>
</dbReference>
<dbReference type="Proteomes" id="UP000006073">
    <property type="component" value="Unassembled WGS sequence"/>
</dbReference>